<keyword evidence="3" id="KW-1185">Reference proteome</keyword>
<organism evidence="2 3">
    <name type="scientific">Amylolactobacillus amylophilus DSM 20533 = JCM 1125</name>
    <dbReference type="NCBI Taxonomy" id="1423721"/>
    <lineage>
        <taxon>Bacteria</taxon>
        <taxon>Bacillati</taxon>
        <taxon>Bacillota</taxon>
        <taxon>Bacilli</taxon>
        <taxon>Lactobacillales</taxon>
        <taxon>Lactobacillaceae</taxon>
        <taxon>Amylolactobacillus</taxon>
    </lineage>
</organism>
<dbReference type="PANTHER" id="PTHR40027">
    <property type="entry name" value="CELL DIVISION PROTEIN DIVIC"/>
    <property type="match status" value="1"/>
</dbReference>
<dbReference type="KEGG" id="lah:LA20533_02555"/>
<proteinExistence type="predicted"/>
<accession>A0A1L6XB70</accession>
<keyword evidence="1" id="KW-0472">Membrane</keyword>
<dbReference type="Pfam" id="PF04977">
    <property type="entry name" value="DivIC"/>
    <property type="match status" value="1"/>
</dbReference>
<evidence type="ECO:0000313" key="3">
    <source>
        <dbReference type="Proteomes" id="UP000185499"/>
    </source>
</evidence>
<sequence>MNTQQNPSGPRIFNQVTEAQQYEILKKKAARREREVHRVRRNRIIGIFSVLILVFVVQIAMVSLRTSKINSQVSASKVQYQKAEQTNKVLKGQVKQLKDETYVGKLIRYKYYYSKPGETIYNLPTRDFELSTQNGE</sequence>
<name>A0A1L6XB70_9LACO</name>
<dbReference type="Proteomes" id="UP000185499">
    <property type="component" value="Chromosome"/>
</dbReference>
<dbReference type="InterPro" id="IPR007060">
    <property type="entry name" value="FtsL/DivIC"/>
</dbReference>
<dbReference type="OrthoDB" id="2151746at2"/>
<dbReference type="EMBL" id="CP018888">
    <property type="protein sequence ID" value="APT18224.1"/>
    <property type="molecule type" value="Genomic_DNA"/>
</dbReference>
<evidence type="ECO:0000256" key="1">
    <source>
        <dbReference type="SAM" id="Phobius"/>
    </source>
</evidence>
<dbReference type="GO" id="GO:0051301">
    <property type="term" value="P:cell division"/>
    <property type="evidence" value="ECO:0007669"/>
    <property type="project" value="InterPro"/>
</dbReference>
<keyword evidence="1" id="KW-0812">Transmembrane</keyword>
<evidence type="ECO:0000313" key="2">
    <source>
        <dbReference type="EMBL" id="APT18224.1"/>
    </source>
</evidence>
<dbReference type="AlphaFoldDB" id="A0A1L6XB70"/>
<gene>
    <name evidence="2" type="ORF">LA20533_02555</name>
</gene>
<keyword evidence="1" id="KW-1133">Transmembrane helix</keyword>
<feature type="transmembrane region" description="Helical" evidence="1">
    <location>
        <begin position="44"/>
        <end position="64"/>
    </location>
</feature>
<protein>
    <submittedName>
        <fullName evidence="2">Septation inhibitor protein</fullName>
    </submittedName>
</protein>
<reference evidence="2 3" key="1">
    <citation type="submission" date="2016-12" db="EMBL/GenBank/DDBJ databases">
        <title>The whole genome sequencing and assembly of Lactobacillus amylophilus DSM 20533T strain.</title>
        <authorList>
            <person name="Lee Y.-J."/>
            <person name="Yi H."/>
            <person name="Bahn Y.-S."/>
            <person name="Kim J.F."/>
            <person name="Lee D.-W."/>
        </authorList>
    </citation>
    <scope>NUCLEOTIDE SEQUENCE [LARGE SCALE GENOMIC DNA]</scope>
    <source>
        <strain evidence="2 3">DSM 20533</strain>
    </source>
</reference>
<dbReference type="InterPro" id="IPR039076">
    <property type="entry name" value="DivIC"/>
</dbReference>
<dbReference type="RefSeq" id="WP_054745318.1">
    <property type="nucleotide sequence ID" value="NZ_AYYS01000013.1"/>
</dbReference>
<dbReference type="PANTHER" id="PTHR40027:SF1">
    <property type="entry name" value="CELL DIVISION PROTEIN DIVIC"/>
    <property type="match status" value="1"/>
</dbReference>